<evidence type="ECO:0000256" key="2">
    <source>
        <dbReference type="SAM" id="Phobius"/>
    </source>
</evidence>
<gene>
    <name evidence="3" type="ORF">CSSPTR1EN2_LOCUS1880</name>
</gene>
<proteinExistence type="predicted"/>
<feature type="transmembrane region" description="Helical" evidence="2">
    <location>
        <begin position="224"/>
        <end position="245"/>
    </location>
</feature>
<keyword evidence="2" id="KW-1133">Transmembrane helix</keyword>
<dbReference type="PANTHER" id="PTHR33133">
    <property type="entry name" value="OS08G0107100 PROTEIN-RELATED"/>
    <property type="match status" value="1"/>
</dbReference>
<keyword evidence="2" id="KW-0472">Membrane</keyword>
<feature type="transmembrane region" description="Helical" evidence="2">
    <location>
        <begin position="96"/>
        <end position="123"/>
    </location>
</feature>
<evidence type="ECO:0000256" key="1">
    <source>
        <dbReference type="SAM" id="MobiDB-lite"/>
    </source>
</evidence>
<feature type="compositionally biased region" description="Acidic residues" evidence="1">
    <location>
        <begin position="22"/>
        <end position="32"/>
    </location>
</feature>
<reference evidence="3 4" key="1">
    <citation type="submission" date="2024-02" db="EMBL/GenBank/DDBJ databases">
        <authorList>
            <consortium name="ELIXIR-Norway"/>
            <consortium name="Elixir Norway"/>
        </authorList>
    </citation>
    <scope>NUCLEOTIDE SEQUENCE [LARGE SCALE GENOMIC DNA]</scope>
</reference>
<keyword evidence="2" id="KW-0812">Transmembrane</keyword>
<feature type="transmembrane region" description="Helical" evidence="2">
    <location>
        <begin position="361"/>
        <end position="382"/>
    </location>
</feature>
<dbReference type="EMBL" id="OZ019893">
    <property type="protein sequence ID" value="CAK9192417.1"/>
    <property type="molecule type" value="Genomic_DNA"/>
</dbReference>
<sequence>MQEEECVEFLRSGSDARRGDAEEKEEEEEGEEVRDSAMSSSSSVSCYLDERKYYNIGRWEERECSRWRGYSELLPSLQLLDILQESTTLLRKHHSLLLALAMAVSVPLSAIVLSHVCLGLPFVQWLVRQVEEFHNNTTVVEDDRNNNIIYYNNPASAANRIALRRVAEILISNIVDIPFTAVFSPLLKAGVAYIVACSYGGKKPMAMEIWRLLQKLWLRLMQTFALSCSIFLAFAVAFAALLMYASRSGNTTTSSSFIVIVAGIAASAIAAISLCVGFAFMSVLCSLAYVVTVLEGLHGGEALVKSLYYLRGKLQVAMLLFLVTNVNGTLLDILFEFHIIASTDPSTDNLLSKLWEAPLLVFMHSFVYLFDAIMISVFYYICKSAGGSLESLDRMRREVPVNVGSNSRAVEFS</sequence>
<organism evidence="3 4">
    <name type="scientific">Sphagnum troendelagicum</name>
    <dbReference type="NCBI Taxonomy" id="128251"/>
    <lineage>
        <taxon>Eukaryota</taxon>
        <taxon>Viridiplantae</taxon>
        <taxon>Streptophyta</taxon>
        <taxon>Embryophyta</taxon>
        <taxon>Bryophyta</taxon>
        <taxon>Sphagnophytina</taxon>
        <taxon>Sphagnopsida</taxon>
        <taxon>Sphagnales</taxon>
        <taxon>Sphagnaceae</taxon>
        <taxon>Sphagnum</taxon>
    </lineage>
</organism>
<keyword evidence="4" id="KW-1185">Reference proteome</keyword>
<accession>A0ABP0TCH4</accession>
<name>A0ABP0TCH4_9BRYO</name>
<feature type="transmembrane region" description="Helical" evidence="2">
    <location>
        <begin position="257"/>
        <end position="280"/>
    </location>
</feature>
<evidence type="ECO:0000313" key="4">
    <source>
        <dbReference type="Proteomes" id="UP001497512"/>
    </source>
</evidence>
<feature type="transmembrane region" description="Helical" evidence="2">
    <location>
        <begin position="316"/>
        <end position="341"/>
    </location>
</feature>
<protein>
    <submittedName>
        <fullName evidence="3">Uncharacterized protein</fullName>
    </submittedName>
</protein>
<dbReference type="Proteomes" id="UP001497512">
    <property type="component" value="Chromosome 1"/>
</dbReference>
<dbReference type="PANTHER" id="PTHR33133:SF1">
    <property type="entry name" value="EXPRESSED PROTEIN-RELATED"/>
    <property type="match status" value="1"/>
</dbReference>
<feature type="region of interest" description="Disordered" evidence="1">
    <location>
        <begin position="1"/>
        <end position="38"/>
    </location>
</feature>
<evidence type="ECO:0000313" key="3">
    <source>
        <dbReference type="EMBL" id="CAK9192417.1"/>
    </source>
</evidence>